<organism evidence="2">
    <name type="scientific">Diabrotica virgifera virgifera</name>
    <name type="common">western corn rootworm</name>
    <dbReference type="NCBI Taxonomy" id="50390"/>
    <lineage>
        <taxon>Eukaryota</taxon>
        <taxon>Metazoa</taxon>
        <taxon>Ecdysozoa</taxon>
        <taxon>Arthropoda</taxon>
        <taxon>Hexapoda</taxon>
        <taxon>Insecta</taxon>
        <taxon>Pterygota</taxon>
        <taxon>Neoptera</taxon>
        <taxon>Endopterygota</taxon>
        <taxon>Coleoptera</taxon>
        <taxon>Polyphaga</taxon>
        <taxon>Cucujiformia</taxon>
        <taxon>Chrysomeloidea</taxon>
        <taxon>Chrysomelidae</taxon>
        <taxon>Galerucinae</taxon>
        <taxon>Diabroticina</taxon>
        <taxon>Diabroticites</taxon>
        <taxon>Diabrotica</taxon>
    </lineage>
</organism>
<proteinExistence type="predicted"/>
<keyword evidence="1" id="KW-0732">Signal</keyword>
<sequence>MYTKFTVVALLLCVALNEVHSGVILGKGLGRSFTACPDPLNPGILVSDNDISGGLFESINLRIPEIGLLETPISCILIVDKKKSSTDPIVSAGGVGSPYVEISIKPGFFESLHYRIEVYRKAPDTTPASTATTP</sequence>
<dbReference type="OrthoDB" id="6774264at2759"/>
<accession>A0A6P7F479</accession>
<feature type="signal peptide" evidence="1">
    <location>
        <begin position="1"/>
        <end position="21"/>
    </location>
</feature>
<dbReference type="AlphaFoldDB" id="A0A6P7F479"/>
<dbReference type="RefSeq" id="XP_028129672.1">
    <property type="nucleotide sequence ID" value="XM_028273871.1"/>
</dbReference>
<feature type="chain" id="PRO_5028036308" evidence="1">
    <location>
        <begin position="22"/>
        <end position="134"/>
    </location>
</feature>
<evidence type="ECO:0000256" key="1">
    <source>
        <dbReference type="SAM" id="SignalP"/>
    </source>
</evidence>
<reference evidence="2" key="1">
    <citation type="submission" date="2025-08" db="UniProtKB">
        <authorList>
            <consortium name="RefSeq"/>
        </authorList>
    </citation>
    <scope>IDENTIFICATION</scope>
    <source>
        <tissue evidence="2">Whole insect</tissue>
    </source>
</reference>
<dbReference type="Pfam" id="PF15868">
    <property type="entry name" value="MBF2"/>
    <property type="match status" value="1"/>
</dbReference>
<dbReference type="InParanoid" id="A0A6P7F479"/>
<dbReference type="InterPro" id="IPR031734">
    <property type="entry name" value="MBF2"/>
</dbReference>
<name>A0A6P7F479_DIAVI</name>
<evidence type="ECO:0000313" key="2">
    <source>
        <dbReference type="RefSeq" id="XP_028129672.1"/>
    </source>
</evidence>
<protein>
    <submittedName>
        <fullName evidence="2">Uncharacterized protein LOC114325739</fullName>
    </submittedName>
</protein>
<dbReference type="KEGG" id="dvv:114325739"/>
<gene>
    <name evidence="2" type="primary">LOC114325739</name>
</gene>